<feature type="region of interest" description="Disordered" evidence="1">
    <location>
        <begin position="83"/>
        <end position="110"/>
    </location>
</feature>
<evidence type="ECO:0000313" key="3">
    <source>
        <dbReference type="Proteomes" id="UP000627984"/>
    </source>
</evidence>
<dbReference type="EMBL" id="BMQD01000025">
    <property type="protein sequence ID" value="GGK92013.1"/>
    <property type="molecule type" value="Genomic_DNA"/>
</dbReference>
<gene>
    <name evidence="2" type="ORF">GCM10010126_59220</name>
</gene>
<name>A0AA37BM55_9ACTN</name>
<reference evidence="2" key="2">
    <citation type="submission" date="2022-09" db="EMBL/GenBank/DDBJ databases">
        <authorList>
            <person name="Sun Q."/>
            <person name="Ohkuma M."/>
        </authorList>
    </citation>
    <scope>NUCLEOTIDE SEQUENCE</scope>
    <source>
        <strain evidence="2">JCM 3093</strain>
    </source>
</reference>
<reference evidence="2" key="1">
    <citation type="journal article" date="2014" name="Int. J. Syst. Evol. Microbiol.">
        <title>Complete genome sequence of Corynebacterium casei LMG S-19264T (=DSM 44701T), isolated from a smear-ripened cheese.</title>
        <authorList>
            <consortium name="US DOE Joint Genome Institute (JGI-PGF)"/>
            <person name="Walter F."/>
            <person name="Albersmeier A."/>
            <person name="Kalinowski J."/>
            <person name="Ruckert C."/>
        </authorList>
    </citation>
    <scope>NUCLEOTIDE SEQUENCE</scope>
    <source>
        <strain evidence="2">JCM 3093</strain>
    </source>
</reference>
<protein>
    <submittedName>
        <fullName evidence="2">Uncharacterized protein</fullName>
    </submittedName>
</protein>
<comment type="caution">
    <text evidence="2">The sequence shown here is derived from an EMBL/GenBank/DDBJ whole genome shotgun (WGS) entry which is preliminary data.</text>
</comment>
<evidence type="ECO:0000256" key="1">
    <source>
        <dbReference type="SAM" id="MobiDB-lite"/>
    </source>
</evidence>
<feature type="region of interest" description="Disordered" evidence="1">
    <location>
        <begin position="1"/>
        <end position="58"/>
    </location>
</feature>
<dbReference type="Proteomes" id="UP000627984">
    <property type="component" value="Unassembled WGS sequence"/>
</dbReference>
<accession>A0AA37BM55</accession>
<dbReference type="AlphaFoldDB" id="A0AA37BM55"/>
<sequence length="149" mass="15817">MGHVPLTCARRPEGSILVGRRRWADPPGGTPGEGLPSGLASSTPPPKPQRTLSGSGGRNLFAAEGVIGAGDKTGIFSPLPGRARLPAVADPQNAPDVPRSDLPDRIGGPRLDDMAMLRMHEQHTRPPRHVHVPETGHGMALLYRGWLAR</sequence>
<evidence type="ECO:0000313" key="2">
    <source>
        <dbReference type="EMBL" id="GGK92013.1"/>
    </source>
</evidence>
<organism evidence="2 3">
    <name type="scientific">Planomonospora parontospora</name>
    <dbReference type="NCBI Taxonomy" id="58119"/>
    <lineage>
        <taxon>Bacteria</taxon>
        <taxon>Bacillati</taxon>
        <taxon>Actinomycetota</taxon>
        <taxon>Actinomycetes</taxon>
        <taxon>Streptosporangiales</taxon>
        <taxon>Streptosporangiaceae</taxon>
        <taxon>Planomonospora</taxon>
    </lineage>
</organism>
<proteinExistence type="predicted"/>